<protein>
    <submittedName>
        <fullName evidence="2">Uncharacterized protein</fullName>
    </submittedName>
</protein>
<keyword evidence="1" id="KW-1133">Transmembrane helix</keyword>
<organism evidence="2 3">
    <name type="scientific">Aerosakkonema funiforme FACHB-1375</name>
    <dbReference type="NCBI Taxonomy" id="2949571"/>
    <lineage>
        <taxon>Bacteria</taxon>
        <taxon>Bacillati</taxon>
        <taxon>Cyanobacteriota</taxon>
        <taxon>Cyanophyceae</taxon>
        <taxon>Oscillatoriophycideae</taxon>
        <taxon>Aerosakkonematales</taxon>
        <taxon>Aerosakkonemataceae</taxon>
        <taxon>Aerosakkonema</taxon>
    </lineage>
</organism>
<reference evidence="2" key="1">
    <citation type="journal article" date="2015" name="ISME J.">
        <title>Draft Genome Sequence of Streptomyces incarnatus NRRL8089, which Produces the Nucleoside Antibiotic Sinefungin.</title>
        <authorList>
            <person name="Oshima K."/>
            <person name="Hattori M."/>
            <person name="Shimizu H."/>
            <person name="Fukuda K."/>
            <person name="Nemoto M."/>
            <person name="Inagaki K."/>
            <person name="Tamura T."/>
        </authorList>
    </citation>
    <scope>NUCLEOTIDE SEQUENCE</scope>
    <source>
        <strain evidence="2">FACHB-1375</strain>
    </source>
</reference>
<proteinExistence type="predicted"/>
<dbReference type="EMBL" id="JACJPW010000016">
    <property type="protein sequence ID" value="MBD2181148.1"/>
    <property type="molecule type" value="Genomic_DNA"/>
</dbReference>
<evidence type="ECO:0000256" key="1">
    <source>
        <dbReference type="SAM" id="Phobius"/>
    </source>
</evidence>
<keyword evidence="1" id="KW-0472">Membrane</keyword>
<dbReference type="AlphaFoldDB" id="A0A926ZFH7"/>
<dbReference type="RefSeq" id="WP_190463909.1">
    <property type="nucleotide sequence ID" value="NZ_JACJPW010000016.1"/>
</dbReference>
<accession>A0A926ZFH7</accession>
<comment type="caution">
    <text evidence="2">The sequence shown here is derived from an EMBL/GenBank/DDBJ whole genome shotgun (WGS) entry which is preliminary data.</text>
</comment>
<evidence type="ECO:0000313" key="3">
    <source>
        <dbReference type="Proteomes" id="UP000641646"/>
    </source>
</evidence>
<name>A0A926ZFH7_9CYAN</name>
<evidence type="ECO:0000313" key="2">
    <source>
        <dbReference type="EMBL" id="MBD2181148.1"/>
    </source>
</evidence>
<keyword evidence="3" id="KW-1185">Reference proteome</keyword>
<feature type="transmembrane region" description="Helical" evidence="1">
    <location>
        <begin position="21"/>
        <end position="42"/>
    </location>
</feature>
<keyword evidence="1" id="KW-0812">Transmembrane</keyword>
<reference evidence="2" key="2">
    <citation type="submission" date="2020-08" db="EMBL/GenBank/DDBJ databases">
        <authorList>
            <person name="Chen M."/>
            <person name="Teng W."/>
            <person name="Zhao L."/>
            <person name="Hu C."/>
            <person name="Zhou Y."/>
            <person name="Han B."/>
            <person name="Song L."/>
            <person name="Shu W."/>
        </authorList>
    </citation>
    <scope>NUCLEOTIDE SEQUENCE</scope>
    <source>
        <strain evidence="2">FACHB-1375</strain>
    </source>
</reference>
<gene>
    <name evidence="2" type="ORF">H6G03_08545</name>
</gene>
<sequence>MALNLTSNKPPVRRHRWLSQLIAIIALINLGLVFFNLSYIPWRDLYLQYLPKVTQLYDPFKGIEPHRETQKYLDKVNQLEAEISQIGLESPELEILLSELRSLSNQMIAENPFALANKSGNLEKIKNQMRDRIGMESAREAFNQFWSLSYLTEANWRKELNFFNRHIRPSIESNYYRHIDTNGKFVDNFWLIDLPFVILFCLDFLVRTFSLSRANPQLNWLQAMLRRWYDLPLLLPFGRWLRVVPVTLRLHQADLIDLEPIRQQINHDFVANFAEEITEVVGVRMIGQVQESIQRGDVTRWLFHPENRRPYIDINNTNEAIAIASRIIQLSIYDVIPQVQPDIEALVSHIIASALNQSPVYKQLQNVPGLHNLGNQLTDNLAKDLSGTAYKTLTATIEDPVVAELTSRLVQNFQKGLELELKKKQHQTVIQSLLVDMLEEIKINYVKGIAEGGVEKILSESEQLRQLVRQ</sequence>
<dbReference type="Proteomes" id="UP000641646">
    <property type="component" value="Unassembled WGS sequence"/>
</dbReference>